<evidence type="ECO:0000313" key="2">
    <source>
        <dbReference type="EMBL" id="TNV68929.1"/>
    </source>
</evidence>
<proteinExistence type="predicted"/>
<keyword evidence="3" id="KW-1185">Reference proteome</keyword>
<dbReference type="EMBL" id="VENO01000002">
    <property type="protein sequence ID" value="TNV68929.1"/>
    <property type="molecule type" value="Genomic_DNA"/>
</dbReference>
<accession>A0A5C5E6S8</accession>
<dbReference type="PROSITE" id="PS51257">
    <property type="entry name" value="PROKAR_LIPOPROTEIN"/>
    <property type="match status" value="1"/>
</dbReference>
<dbReference type="RefSeq" id="WP_140185689.1">
    <property type="nucleotide sequence ID" value="NZ_VENO01000002.1"/>
</dbReference>
<organism evidence="2 3">
    <name type="scientific">Trichococcus shcherbakoviae subsp. psychrophilus</name>
    <dbReference type="NCBI Taxonomy" id="2585775"/>
    <lineage>
        <taxon>Bacteria</taxon>
        <taxon>Bacillati</taxon>
        <taxon>Bacillota</taxon>
        <taxon>Bacilli</taxon>
        <taxon>Lactobacillales</taxon>
        <taxon>Carnobacteriaceae</taxon>
        <taxon>Trichococcus</taxon>
    </lineage>
</organism>
<keyword evidence="1" id="KW-0732">Signal</keyword>
<evidence type="ECO:0000256" key="1">
    <source>
        <dbReference type="SAM" id="SignalP"/>
    </source>
</evidence>
<reference evidence="2 3" key="1">
    <citation type="submission" date="2019-06" db="EMBL/GenBank/DDBJ databases">
        <title>Description Trichococcus psychrophilus sp. nov., isolated from a cold spring, by genomic and phenotypic analyses.</title>
        <authorList>
            <person name="Zakharyuk A."/>
        </authorList>
    </citation>
    <scope>NUCLEOTIDE SEQUENCE [LARGE SCALE GENOMIC DNA]</scope>
    <source>
        <strain evidence="2 3">SKBG</strain>
    </source>
</reference>
<gene>
    <name evidence="2" type="ORF">FHK04_05240</name>
</gene>
<evidence type="ECO:0000313" key="3">
    <source>
        <dbReference type="Proteomes" id="UP000313395"/>
    </source>
</evidence>
<dbReference type="Proteomes" id="UP000313395">
    <property type="component" value="Unassembled WGS sequence"/>
</dbReference>
<name>A0A5C5E6S8_9LACT</name>
<sequence>MNKHILKNKYLLFLTSSVFLLSACGVNETKIAADISSNIQEYNTENAIEIYDTTVEKLKDNPGALSKFENILEDSITTDMQTKYLELLKDFTKANEFYEYLNGIKKLNIKSTQFTDSWLAYYSQVEDIMSYNNLQTINVEEDPETALECIRKIDTDTEFYVGVSSRIKILEEQANAALEKEMIDNFYGVWLARYSTGAFPEELLVFRPDTFTGIFLANIANINLNERITKDTYIFEIKSTYPSQNTIKTYDNGKLTETTYKFTNSERTKMELSYISTSYSSITKETKSTLQKANLTYLGEEENLEQIFIGLQNK</sequence>
<evidence type="ECO:0008006" key="4">
    <source>
        <dbReference type="Google" id="ProtNLM"/>
    </source>
</evidence>
<protein>
    <recommendedName>
        <fullName evidence="4">Prokaryotic membrane lipoprotein lipid attachment site profile</fullName>
    </recommendedName>
</protein>
<comment type="caution">
    <text evidence="2">The sequence shown here is derived from an EMBL/GenBank/DDBJ whole genome shotgun (WGS) entry which is preliminary data.</text>
</comment>
<feature type="signal peptide" evidence="1">
    <location>
        <begin position="1"/>
        <end position="23"/>
    </location>
</feature>
<dbReference type="AlphaFoldDB" id="A0A5C5E6S8"/>
<feature type="chain" id="PRO_5038347817" description="Prokaryotic membrane lipoprotein lipid attachment site profile" evidence="1">
    <location>
        <begin position="24"/>
        <end position="314"/>
    </location>
</feature>